<accession>A0AAV7LHH1</accession>
<comment type="caution">
    <text evidence="2">The sequence shown here is derived from an EMBL/GenBank/DDBJ whole genome shotgun (WGS) entry which is preliminary data.</text>
</comment>
<dbReference type="AlphaFoldDB" id="A0AAV7LHH1"/>
<name>A0AAV7LHH1_PLEWA</name>
<evidence type="ECO:0000313" key="2">
    <source>
        <dbReference type="EMBL" id="KAJ1090941.1"/>
    </source>
</evidence>
<proteinExistence type="predicted"/>
<dbReference type="EMBL" id="JANPWB010000015">
    <property type="protein sequence ID" value="KAJ1090941.1"/>
    <property type="molecule type" value="Genomic_DNA"/>
</dbReference>
<feature type="region of interest" description="Disordered" evidence="1">
    <location>
        <begin position="85"/>
        <end position="153"/>
    </location>
</feature>
<dbReference type="Proteomes" id="UP001066276">
    <property type="component" value="Chromosome 11"/>
</dbReference>
<evidence type="ECO:0000256" key="1">
    <source>
        <dbReference type="SAM" id="MobiDB-lite"/>
    </source>
</evidence>
<organism evidence="2 3">
    <name type="scientific">Pleurodeles waltl</name>
    <name type="common">Iberian ribbed newt</name>
    <dbReference type="NCBI Taxonomy" id="8319"/>
    <lineage>
        <taxon>Eukaryota</taxon>
        <taxon>Metazoa</taxon>
        <taxon>Chordata</taxon>
        <taxon>Craniata</taxon>
        <taxon>Vertebrata</taxon>
        <taxon>Euteleostomi</taxon>
        <taxon>Amphibia</taxon>
        <taxon>Batrachia</taxon>
        <taxon>Caudata</taxon>
        <taxon>Salamandroidea</taxon>
        <taxon>Salamandridae</taxon>
        <taxon>Pleurodelinae</taxon>
        <taxon>Pleurodeles</taxon>
    </lineage>
</organism>
<reference evidence="2" key="1">
    <citation type="journal article" date="2022" name="bioRxiv">
        <title>Sequencing and chromosome-scale assembly of the giantPleurodeles waltlgenome.</title>
        <authorList>
            <person name="Brown T."/>
            <person name="Elewa A."/>
            <person name="Iarovenko S."/>
            <person name="Subramanian E."/>
            <person name="Araus A.J."/>
            <person name="Petzold A."/>
            <person name="Susuki M."/>
            <person name="Suzuki K.-i.T."/>
            <person name="Hayashi T."/>
            <person name="Toyoda A."/>
            <person name="Oliveira C."/>
            <person name="Osipova E."/>
            <person name="Leigh N.D."/>
            <person name="Simon A."/>
            <person name="Yun M.H."/>
        </authorList>
    </citation>
    <scope>NUCLEOTIDE SEQUENCE</scope>
    <source>
        <strain evidence="2">20211129_DDA</strain>
        <tissue evidence="2">Liver</tissue>
    </source>
</reference>
<keyword evidence="3" id="KW-1185">Reference proteome</keyword>
<gene>
    <name evidence="2" type="ORF">NDU88_004069</name>
</gene>
<feature type="region of interest" description="Disordered" evidence="1">
    <location>
        <begin position="1"/>
        <end position="36"/>
    </location>
</feature>
<sequence>MCQTDAPFSERAGRVGNRTSRPVGVSGTGGVPHWSSARRQEVRQGFPFGGIQAPPALTRLPGRYPGSLVARLQALFQIIFKKPAAGAGTATRTQEEEKSLSSPQSSISLWQVGGQGLGIRGDKRDRAVSDNQGRLKGKSSDQAKYSLKKKRRN</sequence>
<evidence type="ECO:0000313" key="3">
    <source>
        <dbReference type="Proteomes" id="UP001066276"/>
    </source>
</evidence>
<protein>
    <submittedName>
        <fullName evidence="2">Uncharacterized protein</fullName>
    </submittedName>
</protein>